<name>A0A5C7FTE7_9BACT</name>
<evidence type="ECO:0000313" key="4">
    <source>
        <dbReference type="EMBL" id="TXF88698.1"/>
    </source>
</evidence>
<evidence type="ECO:0000256" key="2">
    <source>
        <dbReference type="SAM" id="Phobius"/>
    </source>
</evidence>
<evidence type="ECO:0000256" key="1">
    <source>
        <dbReference type="SAM" id="MobiDB-lite"/>
    </source>
</evidence>
<keyword evidence="2" id="KW-0812">Transmembrane</keyword>
<feature type="transmembrane region" description="Helical" evidence="2">
    <location>
        <begin position="73"/>
        <end position="94"/>
    </location>
</feature>
<protein>
    <submittedName>
        <fullName evidence="4">DUF4097 domain-containing protein</fullName>
    </submittedName>
</protein>
<dbReference type="EMBL" id="VOXD01000020">
    <property type="protein sequence ID" value="TXF88698.1"/>
    <property type="molecule type" value="Genomic_DNA"/>
</dbReference>
<reference evidence="4 5" key="1">
    <citation type="submission" date="2019-08" db="EMBL/GenBank/DDBJ databases">
        <title>Lewinella sp. strain SSH13 Genome sequencing and assembly.</title>
        <authorList>
            <person name="Kim I."/>
        </authorList>
    </citation>
    <scope>NUCLEOTIDE SEQUENCE [LARGE SCALE GENOMIC DNA]</scope>
    <source>
        <strain evidence="4 5">SSH13</strain>
    </source>
</reference>
<comment type="caution">
    <text evidence="4">The sequence shown here is derived from an EMBL/GenBank/DDBJ whole genome shotgun (WGS) entry which is preliminary data.</text>
</comment>
<proteinExistence type="predicted"/>
<dbReference type="InterPro" id="IPR025164">
    <property type="entry name" value="Toastrack_DUF4097"/>
</dbReference>
<feature type="transmembrane region" description="Helical" evidence="2">
    <location>
        <begin position="47"/>
        <end position="66"/>
    </location>
</feature>
<keyword evidence="2" id="KW-1133">Transmembrane helix</keyword>
<feature type="domain" description="DUF4097" evidence="3">
    <location>
        <begin position="327"/>
        <end position="459"/>
    </location>
</feature>
<dbReference type="Proteomes" id="UP000321907">
    <property type="component" value="Unassembled WGS sequence"/>
</dbReference>
<evidence type="ECO:0000259" key="3">
    <source>
        <dbReference type="Pfam" id="PF13349"/>
    </source>
</evidence>
<dbReference type="OrthoDB" id="1117657at2"/>
<accession>A0A5C7FTE7</accession>
<dbReference type="AlphaFoldDB" id="A0A5C7FTE7"/>
<keyword evidence="2" id="KW-0472">Membrane</keyword>
<feature type="region of interest" description="Disordered" evidence="1">
    <location>
        <begin position="426"/>
        <end position="447"/>
    </location>
</feature>
<dbReference type="Pfam" id="PF13349">
    <property type="entry name" value="DUF4097"/>
    <property type="match status" value="1"/>
</dbReference>
<sequence>MTLSCAKTLPRLMRQPTKSGLICSKYPSLSVPLSLISSSRHTVPNLIFYYEFRSIFLLPALQLLLLNNKTMNFNFLTFLLPVLAFVLPVSLGAAGHPPTPDQDFEKTFSETFSVNGSGDVRLTNRYGDIRVETWDRNEVKIDVRVKVSANDREDADRTFDRIEISFSGGANTATAITSISNGKTSSKGIIRSIIDGEWPSWSNSGGSNDFKVHYTVKMPASTSLETDAKYCDVMLPDLSGNTRLTVGYGDLVAGDLTGSNEISVSYGSARIDELGENSSFRVRYCDGNTIRRAADLRYDGRYSETEIGTVDRLRVDAGYEDMEVRQAREIRFDGNYNDLVVERVERIFLDGNYSDVEINEVTKELEVDASYGDLEIDELAAGFERVYIRVNYIDVDLDIDDDAGYELDLRTRYGSIDFSGRNATFDRDKSGSSQSLTGHKKGTGSGRVDISTSYGDIDIH</sequence>
<gene>
    <name evidence="4" type="ORF">FUA23_13610</name>
</gene>
<organism evidence="4 5">
    <name type="scientific">Neolewinella aurantiaca</name>
    <dbReference type="NCBI Taxonomy" id="2602767"/>
    <lineage>
        <taxon>Bacteria</taxon>
        <taxon>Pseudomonadati</taxon>
        <taxon>Bacteroidota</taxon>
        <taxon>Saprospiria</taxon>
        <taxon>Saprospirales</taxon>
        <taxon>Lewinellaceae</taxon>
        <taxon>Neolewinella</taxon>
    </lineage>
</organism>
<evidence type="ECO:0000313" key="5">
    <source>
        <dbReference type="Proteomes" id="UP000321907"/>
    </source>
</evidence>
<keyword evidence="5" id="KW-1185">Reference proteome</keyword>